<feature type="compositionally biased region" description="Basic and acidic residues" evidence="6">
    <location>
        <begin position="246"/>
        <end position="257"/>
    </location>
</feature>
<dbReference type="PANTHER" id="PTHR13767">
    <property type="entry name" value="TRNA-PSEUDOURIDINE SYNTHASE"/>
    <property type="match status" value="1"/>
</dbReference>
<dbReference type="SUPFAM" id="SSF55120">
    <property type="entry name" value="Pseudouridine synthase"/>
    <property type="match status" value="1"/>
</dbReference>
<dbReference type="EMBL" id="KV453841">
    <property type="protein sequence ID" value="ODV91774.1"/>
    <property type="molecule type" value="Genomic_DNA"/>
</dbReference>
<keyword evidence="9" id="KW-1185">Reference proteome</keyword>
<keyword evidence="4" id="KW-0819">tRNA processing</keyword>
<comment type="catalytic activity">
    <reaction evidence="1">
        <text>a uridine in mRNA = a pseudouridine in mRNA</text>
        <dbReference type="Rhea" id="RHEA:56644"/>
        <dbReference type="Rhea" id="RHEA-COMP:14658"/>
        <dbReference type="Rhea" id="RHEA-COMP:14659"/>
        <dbReference type="ChEBI" id="CHEBI:65314"/>
        <dbReference type="ChEBI" id="CHEBI:65315"/>
    </reaction>
</comment>
<evidence type="ECO:0000259" key="7">
    <source>
        <dbReference type="Pfam" id="PF01509"/>
    </source>
</evidence>
<dbReference type="GO" id="GO:0006400">
    <property type="term" value="P:tRNA modification"/>
    <property type="evidence" value="ECO:0007669"/>
    <property type="project" value="EnsemblFungi"/>
</dbReference>
<dbReference type="InterPro" id="IPR002501">
    <property type="entry name" value="PsdUridine_synth_N"/>
</dbReference>
<reference evidence="9" key="1">
    <citation type="submission" date="2016-02" db="EMBL/GenBank/DDBJ databases">
        <title>Comparative genomics of biotechnologically important yeasts.</title>
        <authorList>
            <consortium name="DOE Joint Genome Institute"/>
            <person name="Riley R."/>
            <person name="Haridas S."/>
            <person name="Wolfe K.H."/>
            <person name="Lopes M.R."/>
            <person name="Hittinger C.T."/>
            <person name="Goker M."/>
            <person name="Salamov A."/>
            <person name="Wisecaver J."/>
            <person name="Long T.M."/>
            <person name="Aerts A.L."/>
            <person name="Barry K."/>
            <person name="Choi C."/>
            <person name="Clum A."/>
            <person name="Coughlan A.Y."/>
            <person name="Deshpande S."/>
            <person name="Douglass A.P."/>
            <person name="Hanson S.J."/>
            <person name="Klenk H.-P."/>
            <person name="Labutti K."/>
            <person name="Lapidus A."/>
            <person name="Lindquist E."/>
            <person name="Lipzen A."/>
            <person name="Meier-Kolthoff J.P."/>
            <person name="Ohm R.A."/>
            <person name="Otillar R.P."/>
            <person name="Pangilinan J."/>
            <person name="Peng Y."/>
            <person name="Rokas A."/>
            <person name="Rosa C.A."/>
            <person name="Scheuner C."/>
            <person name="Sibirny A.A."/>
            <person name="Slot J.C."/>
            <person name="Stielow J.B."/>
            <person name="Sun H."/>
            <person name="Kurtzman C.P."/>
            <person name="Blackwell M."/>
            <person name="Jeffries T.W."/>
            <person name="Grigoriev I.V."/>
        </authorList>
    </citation>
    <scope>NUCLEOTIDE SEQUENCE [LARGE SCALE GENOMIC DNA]</scope>
    <source>
        <strain evidence="9">NRRL Y-17796</strain>
    </source>
</reference>
<proteinExistence type="inferred from homology"/>
<dbReference type="InterPro" id="IPR014780">
    <property type="entry name" value="tRNA_psdUridine_synth_TruB"/>
</dbReference>
<name>A0A1E4TJ25_9ASCO</name>
<evidence type="ECO:0000256" key="3">
    <source>
        <dbReference type="ARBA" id="ARBA00012787"/>
    </source>
</evidence>
<dbReference type="OrthoDB" id="9995526at2759"/>
<evidence type="ECO:0000256" key="4">
    <source>
        <dbReference type="ARBA" id="ARBA00022694"/>
    </source>
</evidence>
<dbReference type="Pfam" id="PF01509">
    <property type="entry name" value="TruB_N"/>
    <property type="match status" value="1"/>
</dbReference>
<evidence type="ECO:0000256" key="1">
    <source>
        <dbReference type="ARBA" id="ARBA00001166"/>
    </source>
</evidence>
<dbReference type="HAMAP" id="MF_01080">
    <property type="entry name" value="TruB_bact"/>
    <property type="match status" value="1"/>
</dbReference>
<protein>
    <recommendedName>
        <fullName evidence="3">tRNA pseudouridine(55) synthase</fullName>
        <ecNumber evidence="3">5.4.99.25</ecNumber>
    </recommendedName>
</protein>
<dbReference type="InterPro" id="IPR020103">
    <property type="entry name" value="PsdUridine_synth_cat_dom_sf"/>
</dbReference>
<dbReference type="GO" id="GO:1990481">
    <property type="term" value="P:mRNA pseudouridine synthesis"/>
    <property type="evidence" value="ECO:0007669"/>
    <property type="project" value="EnsemblFungi"/>
</dbReference>
<dbReference type="GO" id="GO:0160148">
    <property type="term" value="F:tRNA pseudouridine(55) synthase activity"/>
    <property type="evidence" value="ECO:0007669"/>
    <property type="project" value="UniProtKB-EC"/>
</dbReference>
<evidence type="ECO:0000256" key="5">
    <source>
        <dbReference type="ARBA" id="ARBA00023235"/>
    </source>
</evidence>
<feature type="domain" description="Pseudouridine synthase II N-terminal" evidence="7">
    <location>
        <begin position="54"/>
        <end position="186"/>
    </location>
</feature>
<gene>
    <name evidence="8" type="ORF">CANCADRAFT_30105</name>
</gene>
<keyword evidence="5" id="KW-0413">Isomerase</keyword>
<evidence type="ECO:0000256" key="6">
    <source>
        <dbReference type="SAM" id="MobiDB-lite"/>
    </source>
</evidence>
<feature type="region of interest" description="Disordered" evidence="6">
    <location>
        <begin position="218"/>
        <end position="276"/>
    </location>
</feature>
<organism evidence="8 9">
    <name type="scientific">Tortispora caseinolytica NRRL Y-17796</name>
    <dbReference type="NCBI Taxonomy" id="767744"/>
    <lineage>
        <taxon>Eukaryota</taxon>
        <taxon>Fungi</taxon>
        <taxon>Dikarya</taxon>
        <taxon>Ascomycota</taxon>
        <taxon>Saccharomycotina</taxon>
        <taxon>Trigonopsidomycetes</taxon>
        <taxon>Trigonopsidales</taxon>
        <taxon>Trigonopsidaceae</taxon>
        <taxon>Tortispora</taxon>
    </lineage>
</organism>
<sequence>MDGLLAINKPIGISSAECVSQVQRALSRTSIWKNEYQRLLQTEKSPQMLKKLRRTKGRIKIGHGGTLDLQASGVLVLGINRGTKKLQDYLLSTKTYETVALLGCSTDTYDMEGRLIKIGEDPSNFTNEQIEQVLQQFKGTIKQMPPLYSALKMNGKPLYEYARSGKSLPRDIQVRTATISALEMTEGMVWDHEYPLPHTKADKGMIHFEEVLRERLQKAQQDQLKEDEENENENKNENGKPSLKRSASDDRETKRPALDPAVEPDNTTNDENQIEVPETVDIPFKCPVVKLSATVSSGVYIRSLVNEIGYTLGTEAFISKLTRTRCKQWELGKNVFELDRIANEPEEQWLDEVLETLKQSME</sequence>
<comment type="similarity">
    <text evidence="2">Belongs to the pseudouridine synthase TruB family.</text>
</comment>
<evidence type="ECO:0000256" key="2">
    <source>
        <dbReference type="ARBA" id="ARBA00008999"/>
    </source>
</evidence>
<accession>A0A1E4TJ25</accession>
<dbReference type="GO" id="GO:0003723">
    <property type="term" value="F:RNA binding"/>
    <property type="evidence" value="ECO:0007669"/>
    <property type="project" value="InterPro"/>
</dbReference>
<dbReference type="Proteomes" id="UP000095023">
    <property type="component" value="Unassembled WGS sequence"/>
</dbReference>
<dbReference type="GO" id="GO:0005634">
    <property type="term" value="C:nucleus"/>
    <property type="evidence" value="ECO:0007669"/>
    <property type="project" value="EnsemblFungi"/>
</dbReference>
<evidence type="ECO:0000313" key="9">
    <source>
        <dbReference type="Proteomes" id="UP000095023"/>
    </source>
</evidence>
<dbReference type="Gene3D" id="3.30.2350.10">
    <property type="entry name" value="Pseudouridine synthase"/>
    <property type="match status" value="1"/>
</dbReference>
<dbReference type="EC" id="5.4.99.25" evidence="3"/>
<evidence type="ECO:0000313" key="8">
    <source>
        <dbReference type="EMBL" id="ODV91774.1"/>
    </source>
</evidence>
<dbReference type="PANTHER" id="PTHR13767:SF2">
    <property type="entry name" value="PSEUDOURIDYLATE SYNTHASE TRUB1"/>
    <property type="match status" value="1"/>
</dbReference>
<dbReference type="AlphaFoldDB" id="A0A1E4TJ25"/>
<dbReference type="GO" id="GO:0005739">
    <property type="term" value="C:mitochondrion"/>
    <property type="evidence" value="ECO:0007669"/>
    <property type="project" value="EnsemblFungi"/>
</dbReference>